<dbReference type="EMBL" id="KZ857581">
    <property type="protein sequence ID" value="RDX40162.1"/>
    <property type="molecule type" value="Genomic_DNA"/>
</dbReference>
<sequence>TGEAVAEYIEEVGDFVETTPQWGGVFIAGGPDEQGVACVCVKTIGRNRHKESLLEAFAKAFHCTLRELDAVIELWLHQRPDEPEGEGPAPATPRSVEDVAMHNDASGTVTPPAADVPMAEAIAEADKTQPPSVGNAQDLLLLLRDPAVLRGLEAMAAAAREPVAATPVSHSHDGRSEVEDISMTFEGSELDANSIAGRQPTAGTAEGQDDEVPTQVGDISDISMTFETSALYNRVDAHGADLLVNVVSLATYEGATPVTAEGVGALRKALQAGNKTRERGGVVRKRRKCVVTVIAWTELMEEKDDRNPDIFTMRPGRDETNPDSVCVKRVAERLKRLDDFTLLFFDMTNEEWQECREGERIWFDASLASIFVRVLGVERCARFGYYLEQASTHLFGAREVPDNMGAMAHAENTTFIAGTGVRVVRTLAWLEMDEEPEVFPIRLDFDDRVLVSDIQKACSDTSMGLFSWDHATTQWTFHAPEASIRVFKFHSALLVKAPDVGTCIYAGREIRRLQHEAFVVTRCVSAAQEANTGDMISSTEYLVVQPDNDDMNVIESVGLFSKDATMQAEERRRVTRGLRDWKAPMW</sequence>
<dbReference type="AlphaFoldDB" id="A0A371CIQ3"/>
<evidence type="ECO:0000313" key="1">
    <source>
        <dbReference type="EMBL" id="RDX40162.1"/>
    </source>
</evidence>
<organism evidence="1 2">
    <name type="scientific">Lentinus brumalis</name>
    <dbReference type="NCBI Taxonomy" id="2498619"/>
    <lineage>
        <taxon>Eukaryota</taxon>
        <taxon>Fungi</taxon>
        <taxon>Dikarya</taxon>
        <taxon>Basidiomycota</taxon>
        <taxon>Agaricomycotina</taxon>
        <taxon>Agaricomycetes</taxon>
        <taxon>Polyporales</taxon>
        <taxon>Polyporaceae</taxon>
        <taxon>Lentinus</taxon>
    </lineage>
</organism>
<protein>
    <submittedName>
        <fullName evidence="1">Uncharacterized protein</fullName>
    </submittedName>
</protein>
<accession>A0A371CIQ3</accession>
<dbReference type="Proteomes" id="UP000256964">
    <property type="component" value="Unassembled WGS sequence"/>
</dbReference>
<gene>
    <name evidence="1" type="ORF">OH76DRAFT_1423879</name>
</gene>
<keyword evidence="2" id="KW-1185">Reference proteome</keyword>
<name>A0A371CIQ3_9APHY</name>
<reference evidence="1 2" key="1">
    <citation type="journal article" date="2018" name="Biotechnol. Biofuels">
        <title>Integrative visual omics of the white-rot fungus Polyporus brumalis exposes the biotechnological potential of its oxidative enzymes for delignifying raw plant biomass.</title>
        <authorList>
            <person name="Miyauchi S."/>
            <person name="Rancon A."/>
            <person name="Drula E."/>
            <person name="Hage H."/>
            <person name="Chaduli D."/>
            <person name="Favel A."/>
            <person name="Grisel S."/>
            <person name="Henrissat B."/>
            <person name="Herpoel-Gimbert I."/>
            <person name="Ruiz-Duenas F.J."/>
            <person name="Chevret D."/>
            <person name="Hainaut M."/>
            <person name="Lin J."/>
            <person name="Wang M."/>
            <person name="Pangilinan J."/>
            <person name="Lipzen A."/>
            <person name="Lesage-Meessen L."/>
            <person name="Navarro D."/>
            <person name="Riley R."/>
            <person name="Grigoriev I.V."/>
            <person name="Zhou S."/>
            <person name="Raouche S."/>
            <person name="Rosso M.N."/>
        </authorList>
    </citation>
    <scope>NUCLEOTIDE SEQUENCE [LARGE SCALE GENOMIC DNA]</scope>
    <source>
        <strain evidence="1 2">BRFM 1820</strain>
    </source>
</reference>
<feature type="non-terminal residue" evidence="1">
    <location>
        <position position="586"/>
    </location>
</feature>
<evidence type="ECO:0000313" key="2">
    <source>
        <dbReference type="Proteomes" id="UP000256964"/>
    </source>
</evidence>
<proteinExistence type="predicted"/>